<evidence type="ECO:0000256" key="3">
    <source>
        <dbReference type="PIRNR" id="PIRNR036492"/>
    </source>
</evidence>
<keyword evidence="2 3" id="KW-0560">Oxidoreductase</keyword>
<evidence type="ECO:0000256" key="2">
    <source>
        <dbReference type="ARBA" id="ARBA00023002"/>
    </source>
</evidence>
<evidence type="ECO:0000256" key="5">
    <source>
        <dbReference type="RuleBase" id="RU003345"/>
    </source>
</evidence>
<evidence type="ECO:0000259" key="7">
    <source>
        <dbReference type="Pfam" id="PF00171"/>
    </source>
</evidence>
<dbReference type="CDD" id="cd07099">
    <property type="entry name" value="ALDH_DDALDH"/>
    <property type="match status" value="1"/>
</dbReference>
<dbReference type="PROSITE" id="PS00687">
    <property type="entry name" value="ALDEHYDE_DEHYDR_GLU"/>
    <property type="match status" value="1"/>
</dbReference>
<evidence type="ECO:0000256" key="6">
    <source>
        <dbReference type="SAM" id="MobiDB-lite"/>
    </source>
</evidence>
<feature type="domain" description="Aldehyde dehydrogenase" evidence="7">
    <location>
        <begin position="18"/>
        <end position="474"/>
    </location>
</feature>
<dbReference type="PIRSF" id="PIRSF036492">
    <property type="entry name" value="ALDH"/>
    <property type="match status" value="1"/>
</dbReference>
<comment type="caution">
    <text evidence="8">The sequence shown here is derived from an EMBL/GenBank/DDBJ whole genome shotgun (WGS) entry which is preliminary data.</text>
</comment>
<organism evidence="8 9">
    <name type="scientific">[Mycobacterium] vasticus</name>
    <dbReference type="NCBI Taxonomy" id="2875777"/>
    <lineage>
        <taxon>Bacteria</taxon>
        <taxon>Bacillati</taxon>
        <taxon>Actinomycetota</taxon>
        <taxon>Actinomycetes</taxon>
        <taxon>Mycobacteriales</taxon>
        <taxon>Mycobacteriaceae</taxon>
        <taxon>Mycolicibacter</taxon>
    </lineage>
</organism>
<dbReference type="Gene3D" id="3.40.309.10">
    <property type="entry name" value="Aldehyde Dehydrogenase, Chain A, domain 2"/>
    <property type="match status" value="1"/>
</dbReference>
<comment type="similarity">
    <text evidence="1 3 5">Belongs to the aldehyde dehydrogenase family.</text>
</comment>
<name>A0ABU5YUD8_9MYCO</name>
<proteinExistence type="inferred from homology"/>
<evidence type="ECO:0000313" key="9">
    <source>
        <dbReference type="Proteomes" id="UP001299283"/>
    </source>
</evidence>
<dbReference type="InterPro" id="IPR016163">
    <property type="entry name" value="Ald_DH_C"/>
</dbReference>
<dbReference type="Proteomes" id="UP001299283">
    <property type="component" value="Unassembled WGS sequence"/>
</dbReference>
<dbReference type="PANTHER" id="PTHR11699">
    <property type="entry name" value="ALDEHYDE DEHYDROGENASE-RELATED"/>
    <property type="match status" value="1"/>
</dbReference>
<dbReference type="InterPro" id="IPR029510">
    <property type="entry name" value="Ald_DH_CS_GLU"/>
</dbReference>
<dbReference type="RefSeq" id="WP_225398821.1">
    <property type="nucleotide sequence ID" value="NZ_JAYJJQ010000004.1"/>
</dbReference>
<reference evidence="8 9" key="1">
    <citation type="submission" date="2023-12" db="EMBL/GenBank/DDBJ databases">
        <title>Description of new species of Mycobacterium terrae complex isolated from sewage at the Sao Paulo Zoological Park Foundation in Brazil.</title>
        <authorList>
            <person name="Romagnoli C.L."/>
            <person name="Conceicao E.C."/>
            <person name="Machado E."/>
            <person name="Barreto L.B.P.F."/>
            <person name="Sharma A."/>
            <person name="Silva N.M."/>
            <person name="Marques L.E."/>
            <person name="Juliana M.A."/>
            <person name="Lourenco M.C.S."/>
            <person name="Digiampietri L.A."/>
            <person name="Suffys P.N."/>
            <person name="Viana-Niero C."/>
        </authorList>
    </citation>
    <scope>NUCLEOTIDE SEQUENCE [LARGE SCALE GENOMIC DNA]</scope>
    <source>
        <strain evidence="8 9">MYC017</strain>
    </source>
</reference>
<gene>
    <name evidence="8" type="ORF">K5L39_05580</name>
</gene>
<evidence type="ECO:0000256" key="4">
    <source>
        <dbReference type="PROSITE-ProRule" id="PRU10007"/>
    </source>
</evidence>
<dbReference type="EMBL" id="JAYJJQ010000004">
    <property type="protein sequence ID" value="MEB3068647.1"/>
    <property type="molecule type" value="Genomic_DNA"/>
</dbReference>
<feature type="active site" evidence="4">
    <location>
        <position position="248"/>
    </location>
</feature>
<dbReference type="Gene3D" id="3.40.605.10">
    <property type="entry name" value="Aldehyde Dehydrogenase, Chain A, domain 1"/>
    <property type="match status" value="1"/>
</dbReference>
<dbReference type="InterPro" id="IPR016162">
    <property type="entry name" value="Ald_DH_N"/>
</dbReference>
<feature type="region of interest" description="Disordered" evidence="6">
    <location>
        <begin position="1"/>
        <end position="20"/>
    </location>
</feature>
<feature type="compositionally biased region" description="Polar residues" evidence="6">
    <location>
        <begin position="1"/>
        <end position="13"/>
    </location>
</feature>
<evidence type="ECO:0000256" key="1">
    <source>
        <dbReference type="ARBA" id="ARBA00009986"/>
    </source>
</evidence>
<dbReference type="InterPro" id="IPR016161">
    <property type="entry name" value="Ald_DH/histidinol_DH"/>
</dbReference>
<keyword evidence="9" id="KW-1185">Reference proteome</keyword>
<dbReference type="SUPFAM" id="SSF53720">
    <property type="entry name" value="ALDH-like"/>
    <property type="match status" value="1"/>
</dbReference>
<evidence type="ECO:0000313" key="8">
    <source>
        <dbReference type="EMBL" id="MEB3068647.1"/>
    </source>
</evidence>
<sequence>MTSTAPQTATQHNVGRASIPVENPATGEVIAQVRNMAVAEVAELARRARVAQPAWEALGFDGRGRVLRRMQRWLMDNADKVITTISAETGKAYEDAQIAELSYGAAAFEFWAKKAPRYLADEKVRSKSIFVKGKRLMLRYRPIGLVGVIGPWNYPLTNSFGDCIPALAAGNAVILKPSEITPLTSLLLAQGLAECGLPDGVFAVATGSGDTGAAVIDEVDMVMFTGSTATGRKVGVRCAERLIPVSLELGGKDPMVVLADADVERASNHAAYYSMFNCGQTCISIERCYVEAPIYDDFVNRVTEKVRAIRQGVPAGPGSVDVGSLTFPPQVATVERHVQEACERGAKVLTGGQRGRDKGYWFEPTVLVDVDHDMACMREETFGPTLPIMKVKDVDEAIRLANDSEYGLSAAVFSRDLARATAVAKQLNAGAVTVNDAVINYLALELPMGGAKPGSGSGHRHGPGGIRKYCRQQSLLISRINPKRDIHMHPYTARRTRLLGRALAIFNRGLK</sequence>
<dbReference type="Pfam" id="PF00171">
    <property type="entry name" value="Aldedh"/>
    <property type="match status" value="1"/>
</dbReference>
<protein>
    <recommendedName>
        <fullName evidence="3">Aldehyde dehydrogenase</fullName>
    </recommendedName>
</protein>
<dbReference type="InterPro" id="IPR015590">
    <property type="entry name" value="Aldehyde_DH_dom"/>
</dbReference>
<dbReference type="InterPro" id="IPR012394">
    <property type="entry name" value="Aldehyde_DH_NAD(P)"/>
</dbReference>
<accession>A0ABU5YUD8</accession>